<gene>
    <name evidence="1" type="ORF">MNBD_GAMMA19-1015</name>
</gene>
<reference evidence="1" key="1">
    <citation type="submission" date="2018-06" db="EMBL/GenBank/DDBJ databases">
        <authorList>
            <person name="Zhirakovskaya E."/>
        </authorList>
    </citation>
    <scope>NUCLEOTIDE SEQUENCE</scope>
</reference>
<sequence length="104" mass="11342">MKLAKRSFVIGVVLQSLMAASVFASGSYGGGANTHTLDDYSKGKIVVRNKVICSSCPFSGSSVNKDFALNVIEKIRAEDSTLISLSKDEQTSVVVYFRKRFKLE</sequence>
<accession>A0A3B1AXW6</accession>
<evidence type="ECO:0008006" key="2">
    <source>
        <dbReference type="Google" id="ProtNLM"/>
    </source>
</evidence>
<evidence type="ECO:0000313" key="1">
    <source>
        <dbReference type="EMBL" id="VAX04108.1"/>
    </source>
</evidence>
<organism evidence="1">
    <name type="scientific">hydrothermal vent metagenome</name>
    <dbReference type="NCBI Taxonomy" id="652676"/>
    <lineage>
        <taxon>unclassified sequences</taxon>
        <taxon>metagenomes</taxon>
        <taxon>ecological metagenomes</taxon>
    </lineage>
</organism>
<dbReference type="AlphaFoldDB" id="A0A3B1AXW6"/>
<protein>
    <recommendedName>
        <fullName evidence="2">Cytochrome c domain-containing protein</fullName>
    </recommendedName>
</protein>
<dbReference type="EMBL" id="UOFV01000448">
    <property type="protein sequence ID" value="VAX04108.1"/>
    <property type="molecule type" value="Genomic_DNA"/>
</dbReference>
<proteinExistence type="predicted"/>
<name>A0A3B1AXW6_9ZZZZ</name>